<comment type="similarity">
    <text evidence="2">Belongs to the short-chain dehydrogenases/reductases (SDR) family.</text>
</comment>
<sequence length="312" mass="33958">MSNGWSSADIPDQTGRTVLVTGGNSGLGFHTCRLLAASGARVLLASRSPQRGDQARREILQGLPEAQLETTDLDLADLAAVRRCAETLRSDLGRLDILVNNAGVMAIPRQETVQGFERQFGVNHLGHFALTGALLPLLLETPGSRIVNVSSMAHRSGRMNFSDLHGRRKYSPFGAYSQSKLANLLFTLELQRRLESIGAGTICVSAHPGFAATNLQYAAAREKGSRIELVVMRLLNALLSQSAEQGALPQLYAATAADVRGGDYIGPDGWMQMRGLPKKHRAKETAYDQEAAQELWRRSVELTAEPFDHLQD</sequence>
<dbReference type="PANTHER" id="PTHR43157:SF31">
    <property type="entry name" value="PHOSPHATIDYLINOSITOL-GLYCAN BIOSYNTHESIS CLASS F PROTEIN"/>
    <property type="match status" value="1"/>
</dbReference>
<dbReference type="Pfam" id="PF00106">
    <property type="entry name" value="adh_short"/>
    <property type="match status" value="1"/>
</dbReference>
<feature type="domain" description="Ketoreductase" evidence="3">
    <location>
        <begin position="16"/>
        <end position="155"/>
    </location>
</feature>
<dbReference type="InterPro" id="IPR002347">
    <property type="entry name" value="SDR_fam"/>
</dbReference>
<dbReference type="PRINTS" id="PR00080">
    <property type="entry name" value="SDRFAMILY"/>
</dbReference>
<evidence type="ECO:0000259" key="3">
    <source>
        <dbReference type="SMART" id="SM00822"/>
    </source>
</evidence>
<comment type="caution">
    <text evidence="4">The sequence shown here is derived from an EMBL/GenBank/DDBJ whole genome shotgun (WGS) entry which is preliminary data.</text>
</comment>
<dbReference type="CDD" id="cd05327">
    <property type="entry name" value="retinol-DH_like_SDR_c_like"/>
    <property type="match status" value="1"/>
</dbReference>
<accession>A0A6B0YRK5</accession>
<evidence type="ECO:0000256" key="2">
    <source>
        <dbReference type="RuleBase" id="RU000363"/>
    </source>
</evidence>
<dbReference type="SMART" id="SM00822">
    <property type="entry name" value="PKS_KR"/>
    <property type="match status" value="1"/>
</dbReference>
<evidence type="ECO:0000256" key="1">
    <source>
        <dbReference type="ARBA" id="ARBA00023002"/>
    </source>
</evidence>
<gene>
    <name evidence="4" type="ORF">F4Y42_01270</name>
</gene>
<dbReference type="EMBL" id="VXRG01000011">
    <property type="protein sequence ID" value="MXY92058.1"/>
    <property type="molecule type" value="Genomic_DNA"/>
</dbReference>
<dbReference type="SUPFAM" id="SSF51735">
    <property type="entry name" value="NAD(P)-binding Rossmann-fold domains"/>
    <property type="match status" value="1"/>
</dbReference>
<dbReference type="InterPro" id="IPR057326">
    <property type="entry name" value="KR_dom"/>
</dbReference>
<protein>
    <submittedName>
        <fullName evidence="4">SDR family NAD(P)-dependent oxidoreductase</fullName>
    </submittedName>
</protein>
<reference evidence="4" key="1">
    <citation type="submission" date="2019-09" db="EMBL/GenBank/DDBJ databases">
        <title>Characterisation of the sponge microbiome using genome-centric metagenomics.</title>
        <authorList>
            <person name="Engelberts J.P."/>
            <person name="Robbins S.J."/>
            <person name="De Goeij J.M."/>
            <person name="Aranda M."/>
            <person name="Bell S.C."/>
            <person name="Webster N.S."/>
        </authorList>
    </citation>
    <scope>NUCLEOTIDE SEQUENCE</scope>
    <source>
        <strain evidence="4">SB0664_bin_27</strain>
    </source>
</reference>
<evidence type="ECO:0000313" key="4">
    <source>
        <dbReference type="EMBL" id="MXY92058.1"/>
    </source>
</evidence>
<dbReference type="InterPro" id="IPR036291">
    <property type="entry name" value="NAD(P)-bd_dom_sf"/>
</dbReference>
<dbReference type="NCBIfam" id="NF004846">
    <property type="entry name" value="PRK06197.1"/>
    <property type="match status" value="1"/>
</dbReference>
<organism evidence="4">
    <name type="scientific">Caldilineaceae bacterium SB0664_bin_27</name>
    <dbReference type="NCBI Taxonomy" id="2605260"/>
    <lineage>
        <taxon>Bacteria</taxon>
        <taxon>Bacillati</taxon>
        <taxon>Chloroflexota</taxon>
        <taxon>Caldilineae</taxon>
        <taxon>Caldilineales</taxon>
        <taxon>Caldilineaceae</taxon>
    </lineage>
</organism>
<dbReference type="AlphaFoldDB" id="A0A6B0YRK5"/>
<dbReference type="GO" id="GO:0016491">
    <property type="term" value="F:oxidoreductase activity"/>
    <property type="evidence" value="ECO:0007669"/>
    <property type="project" value="UniProtKB-KW"/>
</dbReference>
<dbReference type="Gene3D" id="3.40.50.720">
    <property type="entry name" value="NAD(P)-binding Rossmann-like Domain"/>
    <property type="match status" value="1"/>
</dbReference>
<proteinExistence type="inferred from homology"/>
<dbReference type="PRINTS" id="PR00081">
    <property type="entry name" value="GDHRDH"/>
</dbReference>
<keyword evidence="1" id="KW-0560">Oxidoreductase</keyword>
<name>A0A6B0YRK5_9CHLR</name>
<dbReference type="PANTHER" id="PTHR43157">
    <property type="entry name" value="PHOSPHATIDYLINOSITOL-GLYCAN BIOSYNTHESIS CLASS F PROTEIN-RELATED"/>
    <property type="match status" value="1"/>
</dbReference>